<comment type="subcellular location">
    <subcellularLocation>
        <location evidence="1">Cell membrane</location>
        <topology evidence="1">Multi-pass membrane protein</topology>
    </subcellularLocation>
</comment>
<keyword evidence="8" id="KW-0249">Electron transport</keyword>
<feature type="domain" description="Cytochrome b561 bacterial/Ni-hydrogenase" evidence="13">
    <location>
        <begin position="14"/>
        <end position="218"/>
    </location>
</feature>
<comment type="similarity">
    <text evidence="2">Belongs to the HupC/HyaC/HydC family.</text>
</comment>
<evidence type="ECO:0000313" key="15">
    <source>
        <dbReference type="Proteomes" id="UP000178449"/>
    </source>
</evidence>
<keyword evidence="9 12" id="KW-1133">Transmembrane helix</keyword>
<evidence type="ECO:0000256" key="1">
    <source>
        <dbReference type="ARBA" id="ARBA00004651"/>
    </source>
</evidence>
<evidence type="ECO:0000256" key="5">
    <source>
        <dbReference type="ARBA" id="ARBA00022617"/>
    </source>
</evidence>
<feature type="transmembrane region" description="Helical" evidence="12">
    <location>
        <begin position="56"/>
        <end position="78"/>
    </location>
</feature>
<dbReference type="SUPFAM" id="SSF81342">
    <property type="entry name" value="Transmembrane di-heme cytochromes"/>
    <property type="match status" value="1"/>
</dbReference>
<dbReference type="PRINTS" id="PR00161">
    <property type="entry name" value="NIHGNASECYTB"/>
</dbReference>
<dbReference type="PANTHER" id="PTHR30485:SF0">
    <property type="entry name" value="NI_FE-HYDROGENASE 1 B-TYPE CYTOCHROME SUBUNIT-RELATED"/>
    <property type="match status" value="1"/>
</dbReference>
<dbReference type="GO" id="GO:0005506">
    <property type="term" value="F:iron ion binding"/>
    <property type="evidence" value="ECO:0007669"/>
    <property type="project" value="InterPro"/>
</dbReference>
<comment type="caution">
    <text evidence="14">The sequence shown here is derived from an EMBL/GenBank/DDBJ whole genome shotgun (WGS) entry which is preliminary data.</text>
</comment>
<keyword evidence="5" id="KW-0349">Heme</keyword>
<feature type="transmembrane region" description="Helical" evidence="12">
    <location>
        <begin position="184"/>
        <end position="202"/>
    </location>
</feature>
<evidence type="ECO:0000256" key="2">
    <source>
        <dbReference type="ARBA" id="ARBA00008622"/>
    </source>
</evidence>
<evidence type="ECO:0000256" key="3">
    <source>
        <dbReference type="ARBA" id="ARBA00022448"/>
    </source>
</evidence>
<evidence type="ECO:0000256" key="12">
    <source>
        <dbReference type="SAM" id="Phobius"/>
    </source>
</evidence>
<evidence type="ECO:0000256" key="9">
    <source>
        <dbReference type="ARBA" id="ARBA00022989"/>
    </source>
</evidence>
<keyword evidence="6 12" id="KW-0812">Transmembrane</keyword>
<evidence type="ECO:0000256" key="7">
    <source>
        <dbReference type="ARBA" id="ARBA00022723"/>
    </source>
</evidence>
<organism evidence="14 15">
    <name type="scientific">Candidatus Lambdaproteobacteria bacterium RIFOXYD2_FULL_50_16</name>
    <dbReference type="NCBI Taxonomy" id="1817772"/>
    <lineage>
        <taxon>Bacteria</taxon>
        <taxon>Pseudomonadati</taxon>
        <taxon>Pseudomonadota</taxon>
        <taxon>Candidatus Lambdaproteobacteria</taxon>
    </lineage>
</organism>
<feature type="transmembrane region" description="Helical" evidence="12">
    <location>
        <begin position="21"/>
        <end position="41"/>
    </location>
</feature>
<gene>
    <name evidence="14" type="ORF">A2527_14355</name>
</gene>
<dbReference type="InterPro" id="IPR051542">
    <property type="entry name" value="Hydrogenase_cytochrome"/>
</dbReference>
<evidence type="ECO:0000256" key="8">
    <source>
        <dbReference type="ARBA" id="ARBA00022982"/>
    </source>
</evidence>
<reference evidence="14 15" key="1">
    <citation type="journal article" date="2016" name="Nat. Commun.">
        <title>Thousands of microbial genomes shed light on interconnected biogeochemical processes in an aquifer system.</title>
        <authorList>
            <person name="Anantharaman K."/>
            <person name="Brown C.T."/>
            <person name="Hug L.A."/>
            <person name="Sharon I."/>
            <person name="Castelle C.J."/>
            <person name="Probst A.J."/>
            <person name="Thomas B.C."/>
            <person name="Singh A."/>
            <person name="Wilkins M.J."/>
            <person name="Karaoz U."/>
            <person name="Brodie E.L."/>
            <person name="Williams K.H."/>
            <person name="Hubbard S.S."/>
            <person name="Banfield J.F."/>
        </authorList>
    </citation>
    <scope>NUCLEOTIDE SEQUENCE [LARGE SCALE GENOMIC DNA]</scope>
</reference>
<dbReference type="InterPro" id="IPR011577">
    <property type="entry name" value="Cyt_b561_bac/Ni-Hgenase"/>
</dbReference>
<evidence type="ECO:0000256" key="10">
    <source>
        <dbReference type="ARBA" id="ARBA00023004"/>
    </source>
</evidence>
<dbReference type="Gene3D" id="1.20.950.20">
    <property type="entry name" value="Transmembrane di-heme cytochromes, Chain C"/>
    <property type="match status" value="1"/>
</dbReference>
<sequence length="227" mass="26089">MANQEVHIVKPVYVWEVPVRIFHWINALALVALAATGYLIGNPPALLTNLEAYDGYWFGTVRFIHFGSAYLFLFNWVYRVYWAFVGNQYARWNTFLPVTKAQWQEVGQVLVIDLFMAKQGEIKSVGHNALASMIYLVLFGASIFSILTGFALYAPMSSSLIPGFFAWFGGFFESEMTLRYWHHVAMWFYALFVIVHVYLVAYHDYVEARGVLSSMVGGWKFIFQKKG</sequence>
<dbReference type="Pfam" id="PF01292">
    <property type="entry name" value="Ni_hydr_CYTB"/>
    <property type="match status" value="1"/>
</dbReference>
<keyword evidence="4" id="KW-1003">Cell membrane</keyword>
<dbReference type="AlphaFoldDB" id="A0A1F6G4R3"/>
<evidence type="ECO:0000259" key="13">
    <source>
        <dbReference type="Pfam" id="PF01292"/>
    </source>
</evidence>
<protein>
    <submittedName>
        <fullName evidence="14">Ni/Fe-hydrogenase, b-type cytochrome subunit</fullName>
    </submittedName>
</protein>
<dbReference type="NCBIfam" id="TIGR02125">
    <property type="entry name" value="CytB-hydogenase"/>
    <property type="match status" value="1"/>
</dbReference>
<dbReference type="GO" id="GO:0005886">
    <property type="term" value="C:plasma membrane"/>
    <property type="evidence" value="ECO:0007669"/>
    <property type="project" value="UniProtKB-SubCell"/>
</dbReference>
<accession>A0A1F6G4R3</accession>
<evidence type="ECO:0000256" key="6">
    <source>
        <dbReference type="ARBA" id="ARBA00022692"/>
    </source>
</evidence>
<dbReference type="PANTHER" id="PTHR30485">
    <property type="entry name" value="NI/FE-HYDROGENASE 1 B-TYPE CYTOCHROME SUBUNIT"/>
    <property type="match status" value="1"/>
</dbReference>
<evidence type="ECO:0000313" key="14">
    <source>
        <dbReference type="EMBL" id="OGG93103.1"/>
    </source>
</evidence>
<evidence type="ECO:0000256" key="4">
    <source>
        <dbReference type="ARBA" id="ARBA00022475"/>
    </source>
</evidence>
<proteinExistence type="inferred from homology"/>
<name>A0A1F6G4R3_9PROT</name>
<dbReference type="Proteomes" id="UP000178449">
    <property type="component" value="Unassembled WGS sequence"/>
</dbReference>
<keyword evidence="3" id="KW-0813">Transport</keyword>
<dbReference type="InterPro" id="IPR000516">
    <property type="entry name" value="Ni-dep_Hydgase_cyt-B"/>
</dbReference>
<keyword evidence="11 12" id="KW-0472">Membrane</keyword>
<dbReference type="InterPro" id="IPR016174">
    <property type="entry name" value="Di-haem_cyt_TM"/>
</dbReference>
<evidence type="ECO:0000256" key="11">
    <source>
        <dbReference type="ARBA" id="ARBA00023136"/>
    </source>
</evidence>
<dbReference type="STRING" id="1817772.A2527_14355"/>
<dbReference type="GO" id="GO:0020037">
    <property type="term" value="F:heme binding"/>
    <property type="evidence" value="ECO:0007669"/>
    <property type="project" value="TreeGrafter"/>
</dbReference>
<dbReference type="EMBL" id="MFNE01000053">
    <property type="protein sequence ID" value="OGG93103.1"/>
    <property type="molecule type" value="Genomic_DNA"/>
</dbReference>
<feature type="transmembrane region" description="Helical" evidence="12">
    <location>
        <begin position="153"/>
        <end position="172"/>
    </location>
</feature>
<keyword evidence="7" id="KW-0479">Metal-binding</keyword>
<dbReference type="GO" id="GO:0009055">
    <property type="term" value="F:electron transfer activity"/>
    <property type="evidence" value="ECO:0007669"/>
    <property type="project" value="InterPro"/>
</dbReference>
<dbReference type="GO" id="GO:0022904">
    <property type="term" value="P:respiratory electron transport chain"/>
    <property type="evidence" value="ECO:0007669"/>
    <property type="project" value="InterPro"/>
</dbReference>
<keyword evidence="10" id="KW-0408">Iron</keyword>
<feature type="transmembrane region" description="Helical" evidence="12">
    <location>
        <begin position="125"/>
        <end position="147"/>
    </location>
</feature>